<evidence type="ECO:0000313" key="14">
    <source>
        <dbReference type="Proteomes" id="UP000185663"/>
    </source>
</evidence>
<reference evidence="13 14" key="1">
    <citation type="submission" date="2016-10" db="EMBL/GenBank/DDBJ databases">
        <authorList>
            <person name="de Groot N.N."/>
        </authorList>
    </citation>
    <scope>NUCLEOTIDE SEQUENCE [LARGE SCALE GENOMIC DNA]</scope>
    <source>
        <strain evidence="13 14">DSM 22126</strain>
    </source>
</reference>
<dbReference type="GO" id="GO:0050992">
    <property type="term" value="P:dimethylallyl diphosphate biosynthetic process"/>
    <property type="evidence" value="ECO:0007669"/>
    <property type="project" value="UniProtKB-UniRule"/>
</dbReference>
<comment type="cofactor">
    <cofactor evidence="10">
        <name>Mg(2+)</name>
        <dbReference type="ChEBI" id="CHEBI:18420"/>
    </cofactor>
    <text evidence="10">Binds 1 Mg(2+) ion per subunit. The magnesium ion binds only when substrate is bound.</text>
</comment>
<feature type="domain" description="Nudix hydrolase" evidence="12">
    <location>
        <begin position="36"/>
        <end position="170"/>
    </location>
</feature>
<evidence type="ECO:0000256" key="3">
    <source>
        <dbReference type="ARBA" id="ARBA00012057"/>
    </source>
</evidence>
<dbReference type="RefSeq" id="WP_083371437.1">
    <property type="nucleotide sequence ID" value="NZ_LT629776.1"/>
</dbReference>
<comment type="subcellular location">
    <subcellularLocation>
        <location evidence="10">Cytoplasm</location>
    </subcellularLocation>
</comment>
<protein>
    <recommendedName>
        <fullName evidence="3 10">Isopentenyl-diphosphate Delta-isomerase</fullName>
        <shortName evidence="10">IPP isomerase</shortName>
        <ecNumber evidence="3 10">5.3.3.2</ecNumber>
    </recommendedName>
    <alternativeName>
        <fullName evidence="10">IPP:DMAPP isomerase</fullName>
    </alternativeName>
    <alternativeName>
        <fullName evidence="10">Isopentenyl pyrophosphate isomerase</fullName>
    </alternativeName>
</protein>
<dbReference type="SUPFAM" id="SSF55811">
    <property type="entry name" value="Nudix"/>
    <property type="match status" value="1"/>
</dbReference>
<dbReference type="InterPro" id="IPR056375">
    <property type="entry name" value="Idi_bact"/>
</dbReference>
<dbReference type="GO" id="GO:0008299">
    <property type="term" value="P:isoprenoid biosynthetic process"/>
    <property type="evidence" value="ECO:0007669"/>
    <property type="project" value="UniProtKB-UniRule"/>
</dbReference>
<dbReference type="PIRSF" id="PIRSF018427">
    <property type="entry name" value="Isopntndiph_ism"/>
    <property type="match status" value="1"/>
</dbReference>
<evidence type="ECO:0000259" key="12">
    <source>
        <dbReference type="PROSITE" id="PS51462"/>
    </source>
</evidence>
<evidence type="ECO:0000256" key="7">
    <source>
        <dbReference type="ARBA" id="ARBA00023211"/>
    </source>
</evidence>
<evidence type="ECO:0000256" key="6">
    <source>
        <dbReference type="ARBA" id="ARBA00022842"/>
    </source>
</evidence>
<dbReference type="HAMAP" id="MF_00202">
    <property type="entry name" value="Idi"/>
    <property type="match status" value="1"/>
</dbReference>
<keyword evidence="7 10" id="KW-0464">Manganese</keyword>
<organism evidence="13 14">
    <name type="scientific">Paraoerskovia marina</name>
    <dbReference type="NCBI Taxonomy" id="545619"/>
    <lineage>
        <taxon>Bacteria</taxon>
        <taxon>Bacillati</taxon>
        <taxon>Actinomycetota</taxon>
        <taxon>Actinomycetes</taxon>
        <taxon>Micrococcales</taxon>
        <taxon>Cellulomonadaceae</taxon>
        <taxon>Paraoerskovia</taxon>
    </lineage>
</organism>
<feature type="binding site" evidence="10">
    <location>
        <position position="31"/>
    </location>
    <ligand>
        <name>Mn(2+)</name>
        <dbReference type="ChEBI" id="CHEBI:29035"/>
    </ligand>
</feature>
<keyword evidence="6 10" id="KW-0460">Magnesium</keyword>
<dbReference type="GO" id="GO:0005737">
    <property type="term" value="C:cytoplasm"/>
    <property type="evidence" value="ECO:0007669"/>
    <property type="project" value="UniProtKB-SubCell"/>
</dbReference>
<dbReference type="NCBIfam" id="TIGR02150">
    <property type="entry name" value="IPP_isom_1"/>
    <property type="match status" value="1"/>
</dbReference>
<dbReference type="PANTHER" id="PTHR10885:SF0">
    <property type="entry name" value="ISOPENTENYL-DIPHOSPHATE DELTA-ISOMERASE"/>
    <property type="match status" value="1"/>
</dbReference>
<proteinExistence type="inferred from homology"/>
<evidence type="ECO:0000256" key="1">
    <source>
        <dbReference type="ARBA" id="ARBA00004826"/>
    </source>
</evidence>
<comment type="similarity">
    <text evidence="2 10">Belongs to the IPP isomerase type 1 family.</text>
</comment>
<dbReference type="GO" id="GO:0046872">
    <property type="term" value="F:metal ion binding"/>
    <property type="evidence" value="ECO:0007669"/>
    <property type="project" value="UniProtKB-KW"/>
</dbReference>
<evidence type="ECO:0000256" key="8">
    <source>
        <dbReference type="ARBA" id="ARBA00023229"/>
    </source>
</evidence>
<feature type="binding site" evidence="10">
    <location>
        <position position="120"/>
    </location>
    <ligand>
        <name>Mn(2+)</name>
        <dbReference type="ChEBI" id="CHEBI:29035"/>
    </ligand>
</feature>
<comment type="cofactor">
    <cofactor evidence="10">
        <name>Mn(2+)</name>
        <dbReference type="ChEBI" id="CHEBI:29035"/>
    </cofactor>
    <text evidence="10">Binds 1 Mn(2+) ion per subunit.</text>
</comment>
<feature type="binding site" evidence="10">
    <location>
        <position position="122"/>
    </location>
    <ligand>
        <name>Mn(2+)</name>
        <dbReference type="ChEBI" id="CHEBI:29035"/>
    </ligand>
</feature>
<dbReference type="NCBIfam" id="NF002995">
    <property type="entry name" value="PRK03759.1"/>
    <property type="match status" value="1"/>
</dbReference>
<dbReference type="InterPro" id="IPR000086">
    <property type="entry name" value="NUDIX_hydrolase_dom"/>
</dbReference>
<name>A0A1H1N9T3_9CELL</name>
<evidence type="ECO:0000313" key="13">
    <source>
        <dbReference type="EMBL" id="SDR95620.1"/>
    </source>
</evidence>
<dbReference type="Proteomes" id="UP000185663">
    <property type="component" value="Chromosome I"/>
</dbReference>
<gene>
    <name evidence="10" type="primary">idi</name>
    <name evidence="13" type="ORF">SAMN04489860_0472</name>
</gene>
<dbReference type="STRING" id="545619.SAMN04489860_0472"/>
<dbReference type="EC" id="5.3.3.2" evidence="3 10"/>
<feature type="active site" evidence="10 11">
    <location>
        <position position="122"/>
    </location>
</feature>
<keyword evidence="5 10" id="KW-0479">Metal-binding</keyword>
<comment type="catalytic activity">
    <reaction evidence="10">
        <text>isopentenyl diphosphate = dimethylallyl diphosphate</text>
        <dbReference type="Rhea" id="RHEA:23284"/>
        <dbReference type="ChEBI" id="CHEBI:57623"/>
        <dbReference type="ChEBI" id="CHEBI:128769"/>
        <dbReference type="EC" id="5.3.3.2"/>
    </reaction>
</comment>
<feature type="binding site" evidence="10">
    <location>
        <position position="38"/>
    </location>
    <ligand>
        <name>Mn(2+)</name>
        <dbReference type="ChEBI" id="CHEBI:29035"/>
    </ligand>
</feature>
<comment type="pathway">
    <text evidence="1 10">Isoprenoid biosynthesis; dimethylallyl diphosphate biosynthesis; dimethylallyl diphosphate from isopentenyl diphosphate: step 1/1.</text>
</comment>
<dbReference type="Pfam" id="PF00293">
    <property type="entry name" value="NUDIX"/>
    <property type="match status" value="1"/>
</dbReference>
<dbReference type="Gene3D" id="3.90.79.10">
    <property type="entry name" value="Nucleoside Triphosphate Pyrophosphohydrolase"/>
    <property type="match status" value="1"/>
</dbReference>
<keyword evidence="4 10" id="KW-0963">Cytoplasm</keyword>
<dbReference type="CDD" id="cd02885">
    <property type="entry name" value="NUDIX_IPP_Isomerase"/>
    <property type="match status" value="1"/>
</dbReference>
<evidence type="ECO:0000256" key="4">
    <source>
        <dbReference type="ARBA" id="ARBA00022490"/>
    </source>
</evidence>
<dbReference type="AlphaFoldDB" id="A0A1H1N9T3"/>
<dbReference type="GO" id="GO:0004452">
    <property type="term" value="F:isopentenyl-diphosphate delta-isomerase activity"/>
    <property type="evidence" value="ECO:0007669"/>
    <property type="project" value="UniProtKB-UniRule"/>
</dbReference>
<dbReference type="EMBL" id="LT629776">
    <property type="protein sequence ID" value="SDR95620.1"/>
    <property type="molecule type" value="Genomic_DNA"/>
</dbReference>
<dbReference type="OrthoDB" id="9809458at2"/>
<evidence type="ECO:0000256" key="5">
    <source>
        <dbReference type="ARBA" id="ARBA00022723"/>
    </source>
</evidence>
<dbReference type="PANTHER" id="PTHR10885">
    <property type="entry name" value="ISOPENTENYL-DIPHOSPHATE DELTA-ISOMERASE"/>
    <property type="match status" value="1"/>
</dbReference>
<feature type="active site" evidence="10 11">
    <location>
        <position position="73"/>
    </location>
</feature>
<evidence type="ECO:0000256" key="9">
    <source>
        <dbReference type="ARBA" id="ARBA00023235"/>
    </source>
</evidence>
<accession>A0A1H1N9T3</accession>
<evidence type="ECO:0000256" key="2">
    <source>
        <dbReference type="ARBA" id="ARBA00007579"/>
    </source>
</evidence>
<keyword evidence="9 10" id="KW-0413">Isomerase</keyword>
<keyword evidence="14" id="KW-1185">Reference proteome</keyword>
<feature type="binding site" evidence="10">
    <location>
        <position position="93"/>
    </location>
    <ligand>
        <name>Mg(2+)</name>
        <dbReference type="ChEBI" id="CHEBI:18420"/>
    </ligand>
</feature>
<evidence type="ECO:0000256" key="11">
    <source>
        <dbReference type="PIRSR" id="PIRSR018427-1"/>
    </source>
</evidence>
<sequence>MSEYTPVAPDHVVTCDDAGNRLGTVRRSAVHTVETPLHLAFSCYLLDDADRLLMTRRALVKKTWPGVWTNSFCGHLRWTEEAEDSLVRHADHELGTRVRDVQVVLPEFRYRAVDASGVVENEICPVYVARIDGDLTPNPDEVAEHVWAPAAEVLAAVRATPWAFSPWMVRQVSDAAAAAAEGGSPGARTLATAFRLDV</sequence>
<comment type="function">
    <text evidence="10">Catalyzes the 1,3-allylic rearrangement of the homoallylic substrate isopentenyl (IPP) to its highly electrophilic allylic isomer, dimethylallyl diphosphate (DMAPP).</text>
</comment>
<keyword evidence="8 10" id="KW-0414">Isoprene biosynthesis</keyword>
<dbReference type="InterPro" id="IPR015797">
    <property type="entry name" value="NUDIX_hydrolase-like_dom_sf"/>
</dbReference>
<dbReference type="eggNOG" id="COG1443">
    <property type="taxonomic scope" value="Bacteria"/>
</dbReference>
<dbReference type="InterPro" id="IPR011876">
    <property type="entry name" value="IsopentenylPP_isomerase_typ1"/>
</dbReference>
<dbReference type="UniPathway" id="UPA00059">
    <property type="reaction ID" value="UER00104"/>
</dbReference>
<feature type="binding site" evidence="10">
    <location>
        <position position="75"/>
    </location>
    <ligand>
        <name>Mn(2+)</name>
        <dbReference type="ChEBI" id="CHEBI:29035"/>
    </ligand>
</feature>
<dbReference type="PROSITE" id="PS51462">
    <property type="entry name" value="NUDIX"/>
    <property type="match status" value="1"/>
</dbReference>
<evidence type="ECO:0000256" key="10">
    <source>
        <dbReference type="HAMAP-Rule" id="MF_00202"/>
    </source>
</evidence>